<name>A0AAE0Y3H0_9GAST</name>
<accession>A0AAE0Y3H0</accession>
<gene>
    <name evidence="1" type="ORF">RRG08_035442</name>
</gene>
<comment type="caution">
    <text evidence="1">The sequence shown here is derived from an EMBL/GenBank/DDBJ whole genome shotgun (WGS) entry which is preliminary data.</text>
</comment>
<protein>
    <submittedName>
        <fullName evidence="1">Uncharacterized protein</fullName>
    </submittedName>
</protein>
<sequence>MQTDKTGESVEESRSVLGNGCMVWHDDGERSGQNDLKSSYRVSILLNFNGSFFRSSADLTKSLLQLKPSLPAKSQSPWKIKEENLKKASGRDIPTNSILGEEKKIMSSTPHHLKAKLPLDPSLSIIFIKYSVKKIRAPPEGWRLPRHSASHATDRILQELCVPEENLTGINPARMSL</sequence>
<dbReference type="Proteomes" id="UP001283361">
    <property type="component" value="Unassembled WGS sequence"/>
</dbReference>
<keyword evidence="2" id="KW-1185">Reference proteome</keyword>
<dbReference type="AlphaFoldDB" id="A0AAE0Y3H0"/>
<proteinExistence type="predicted"/>
<organism evidence="1 2">
    <name type="scientific">Elysia crispata</name>
    <name type="common">lettuce slug</name>
    <dbReference type="NCBI Taxonomy" id="231223"/>
    <lineage>
        <taxon>Eukaryota</taxon>
        <taxon>Metazoa</taxon>
        <taxon>Spiralia</taxon>
        <taxon>Lophotrochozoa</taxon>
        <taxon>Mollusca</taxon>
        <taxon>Gastropoda</taxon>
        <taxon>Heterobranchia</taxon>
        <taxon>Euthyneura</taxon>
        <taxon>Panpulmonata</taxon>
        <taxon>Sacoglossa</taxon>
        <taxon>Placobranchoidea</taxon>
        <taxon>Plakobranchidae</taxon>
        <taxon>Elysia</taxon>
    </lineage>
</organism>
<dbReference type="EMBL" id="JAWDGP010006989">
    <property type="protein sequence ID" value="KAK3731776.1"/>
    <property type="molecule type" value="Genomic_DNA"/>
</dbReference>
<evidence type="ECO:0000313" key="2">
    <source>
        <dbReference type="Proteomes" id="UP001283361"/>
    </source>
</evidence>
<evidence type="ECO:0000313" key="1">
    <source>
        <dbReference type="EMBL" id="KAK3731776.1"/>
    </source>
</evidence>
<reference evidence="1" key="1">
    <citation type="journal article" date="2023" name="G3 (Bethesda)">
        <title>A reference genome for the long-term kleptoplast-retaining sea slug Elysia crispata morphotype clarki.</title>
        <authorList>
            <person name="Eastman K.E."/>
            <person name="Pendleton A.L."/>
            <person name="Shaikh M.A."/>
            <person name="Suttiyut T."/>
            <person name="Ogas R."/>
            <person name="Tomko P."/>
            <person name="Gavelis G."/>
            <person name="Widhalm J.R."/>
            <person name="Wisecaver J.H."/>
        </authorList>
    </citation>
    <scope>NUCLEOTIDE SEQUENCE</scope>
    <source>
        <strain evidence="1">ECLA1</strain>
    </source>
</reference>